<dbReference type="InterPro" id="IPR011009">
    <property type="entry name" value="Kinase-like_dom_sf"/>
</dbReference>
<dbReference type="KEGG" id="tva:4771362"/>
<dbReference type="PROSITE" id="PS00107">
    <property type="entry name" value="PROTEIN_KINASE_ATP"/>
    <property type="match status" value="1"/>
</dbReference>
<dbReference type="GO" id="GO:0004674">
    <property type="term" value="F:protein serine/threonine kinase activity"/>
    <property type="evidence" value="ECO:0007669"/>
    <property type="project" value="UniProtKB-KW"/>
</dbReference>
<dbReference type="InterPro" id="IPR008271">
    <property type="entry name" value="Ser/Thr_kinase_AS"/>
</dbReference>
<keyword evidence="2 4" id="KW-0547">Nucleotide-binding</keyword>
<dbReference type="GO" id="GO:0005524">
    <property type="term" value="F:ATP binding"/>
    <property type="evidence" value="ECO:0007669"/>
    <property type="project" value="UniProtKB-UniRule"/>
</dbReference>
<keyword evidence="7" id="KW-0808">Transferase</keyword>
<sequence length="319" mass="36958">MEAERLSQILNKHGYAIKTEIGHGTFAKCYLCDSEKYNSPFVCKVIRISPEIAKKGYETTFYSELNALIKLMHPNVINIYDHFCEEEYYVLVLEYCSGGNLLQYIEKWGPIEPYKIIILARQILECLTYVHSNNICHHDIKPSNIFIDAFNRVKLADFGISQILQKNEMSIMYGGSIAYLAPEVFQKLPYDSFKADIWSFGVTLYQMITGGNLPYCGNNIMELLHSIFQEKYILPKNCPKELRMLLKNSLNPNPEKRWTAKQLRDYLQSVQNSTPISTPRRITRTSSLREKSFSQCESPYSMPSLVRPVIYRKVKKITL</sequence>
<dbReference type="Proteomes" id="UP000001542">
    <property type="component" value="Unassembled WGS sequence"/>
</dbReference>
<evidence type="ECO:0000259" key="6">
    <source>
        <dbReference type="PROSITE" id="PS50011"/>
    </source>
</evidence>
<evidence type="ECO:0000256" key="1">
    <source>
        <dbReference type="ARBA" id="ARBA00022527"/>
    </source>
</evidence>
<dbReference type="VEuPathDB" id="TrichDB:TVAG_424150"/>
<dbReference type="InterPro" id="IPR017441">
    <property type="entry name" value="Protein_kinase_ATP_BS"/>
</dbReference>
<dbReference type="AlphaFoldDB" id="A2E1Q5"/>
<protein>
    <submittedName>
        <fullName evidence="7">CAMK family protein kinase</fullName>
    </submittedName>
</protein>
<evidence type="ECO:0000256" key="4">
    <source>
        <dbReference type="PROSITE-ProRule" id="PRU10141"/>
    </source>
</evidence>
<evidence type="ECO:0000313" key="8">
    <source>
        <dbReference type="Proteomes" id="UP000001542"/>
    </source>
</evidence>
<dbReference type="PANTHER" id="PTHR24362:SF309">
    <property type="entry name" value="PROTEIN KINASE DOMAIN-CONTAINING PROTEIN"/>
    <property type="match status" value="1"/>
</dbReference>
<dbReference type="SUPFAM" id="SSF56112">
    <property type="entry name" value="Protein kinase-like (PK-like)"/>
    <property type="match status" value="1"/>
</dbReference>
<keyword evidence="1 5" id="KW-0723">Serine/threonine-protein kinase</keyword>
<evidence type="ECO:0000256" key="2">
    <source>
        <dbReference type="ARBA" id="ARBA00022741"/>
    </source>
</evidence>
<dbReference type="VEuPathDB" id="TrichDB:TVAGG3_0304200"/>
<reference evidence="7" key="1">
    <citation type="submission" date="2006-10" db="EMBL/GenBank/DDBJ databases">
        <authorList>
            <person name="Amadeo P."/>
            <person name="Zhao Q."/>
            <person name="Wortman J."/>
            <person name="Fraser-Liggett C."/>
            <person name="Carlton J."/>
        </authorList>
    </citation>
    <scope>NUCLEOTIDE SEQUENCE</scope>
    <source>
        <strain evidence="7">G3</strain>
    </source>
</reference>
<organism evidence="7 8">
    <name type="scientific">Trichomonas vaginalis (strain ATCC PRA-98 / G3)</name>
    <dbReference type="NCBI Taxonomy" id="412133"/>
    <lineage>
        <taxon>Eukaryota</taxon>
        <taxon>Metamonada</taxon>
        <taxon>Parabasalia</taxon>
        <taxon>Trichomonadida</taxon>
        <taxon>Trichomonadidae</taxon>
        <taxon>Trichomonas</taxon>
    </lineage>
</organism>
<dbReference type="FunCoup" id="A2E1Q5">
    <property type="interactions" value="26"/>
</dbReference>
<reference evidence="7" key="2">
    <citation type="journal article" date="2007" name="Science">
        <title>Draft genome sequence of the sexually transmitted pathogen Trichomonas vaginalis.</title>
        <authorList>
            <person name="Carlton J.M."/>
            <person name="Hirt R.P."/>
            <person name="Silva J.C."/>
            <person name="Delcher A.L."/>
            <person name="Schatz M."/>
            <person name="Zhao Q."/>
            <person name="Wortman J.R."/>
            <person name="Bidwell S.L."/>
            <person name="Alsmark U.C.M."/>
            <person name="Besteiro S."/>
            <person name="Sicheritz-Ponten T."/>
            <person name="Noel C.J."/>
            <person name="Dacks J.B."/>
            <person name="Foster P.G."/>
            <person name="Simillion C."/>
            <person name="Van de Peer Y."/>
            <person name="Miranda-Saavedra D."/>
            <person name="Barton G.J."/>
            <person name="Westrop G.D."/>
            <person name="Mueller S."/>
            <person name="Dessi D."/>
            <person name="Fiori P.L."/>
            <person name="Ren Q."/>
            <person name="Paulsen I."/>
            <person name="Zhang H."/>
            <person name="Bastida-Corcuera F.D."/>
            <person name="Simoes-Barbosa A."/>
            <person name="Brown M.T."/>
            <person name="Hayes R.D."/>
            <person name="Mukherjee M."/>
            <person name="Okumura C.Y."/>
            <person name="Schneider R."/>
            <person name="Smith A.J."/>
            <person name="Vanacova S."/>
            <person name="Villalvazo M."/>
            <person name="Haas B.J."/>
            <person name="Pertea M."/>
            <person name="Feldblyum T.V."/>
            <person name="Utterback T.R."/>
            <person name="Shu C.L."/>
            <person name="Osoegawa K."/>
            <person name="de Jong P.J."/>
            <person name="Hrdy I."/>
            <person name="Horvathova L."/>
            <person name="Zubacova Z."/>
            <person name="Dolezal P."/>
            <person name="Malik S.B."/>
            <person name="Logsdon J.M. Jr."/>
            <person name="Henze K."/>
            <person name="Gupta A."/>
            <person name="Wang C.C."/>
            <person name="Dunne R.L."/>
            <person name="Upcroft J.A."/>
            <person name="Upcroft P."/>
            <person name="White O."/>
            <person name="Salzberg S.L."/>
            <person name="Tang P."/>
            <person name="Chiu C.-H."/>
            <person name="Lee Y.-S."/>
            <person name="Embley T.M."/>
            <person name="Coombs G.H."/>
            <person name="Mottram J.C."/>
            <person name="Tachezy J."/>
            <person name="Fraser-Liggett C.M."/>
            <person name="Johnson P.J."/>
        </authorList>
    </citation>
    <scope>NUCLEOTIDE SEQUENCE [LARGE SCALE GENOMIC DNA]</scope>
    <source>
        <strain evidence="7">G3</strain>
    </source>
</reference>
<feature type="binding site" evidence="4">
    <location>
        <position position="44"/>
    </location>
    <ligand>
        <name>ATP</name>
        <dbReference type="ChEBI" id="CHEBI:30616"/>
    </ligand>
</feature>
<dbReference type="PRINTS" id="PR00109">
    <property type="entry name" value="TYRKINASE"/>
</dbReference>
<evidence type="ECO:0000256" key="5">
    <source>
        <dbReference type="RuleBase" id="RU000304"/>
    </source>
</evidence>
<proteinExistence type="inferred from homology"/>
<dbReference type="EMBL" id="DS113286">
    <property type="protein sequence ID" value="EAY13384.1"/>
    <property type="molecule type" value="Genomic_DNA"/>
</dbReference>
<keyword evidence="7" id="KW-0418">Kinase</keyword>
<dbReference type="InterPro" id="IPR000719">
    <property type="entry name" value="Prot_kinase_dom"/>
</dbReference>
<dbReference type="OrthoDB" id="98077at2759"/>
<dbReference type="RefSeq" id="XP_001325607.1">
    <property type="nucleotide sequence ID" value="XM_001325572.1"/>
</dbReference>
<dbReference type="Gene3D" id="1.10.510.10">
    <property type="entry name" value="Transferase(Phosphotransferase) domain 1"/>
    <property type="match status" value="1"/>
</dbReference>
<dbReference type="STRING" id="5722.A2E1Q5"/>
<dbReference type="eggNOG" id="KOG0611">
    <property type="taxonomic scope" value="Eukaryota"/>
</dbReference>
<dbReference type="PROSITE" id="PS00108">
    <property type="entry name" value="PROTEIN_KINASE_ST"/>
    <property type="match status" value="1"/>
</dbReference>
<feature type="domain" description="Protein kinase" evidence="6">
    <location>
        <begin position="15"/>
        <end position="267"/>
    </location>
</feature>
<keyword evidence="3 4" id="KW-0067">ATP-binding</keyword>
<evidence type="ECO:0000256" key="3">
    <source>
        <dbReference type="ARBA" id="ARBA00022840"/>
    </source>
</evidence>
<name>A2E1Q5_TRIV3</name>
<accession>A2E1Q5</accession>
<dbReference type="PANTHER" id="PTHR24362">
    <property type="entry name" value="SERINE/THREONINE-PROTEIN KINASE NEK"/>
    <property type="match status" value="1"/>
</dbReference>
<dbReference type="InterPro" id="IPR001245">
    <property type="entry name" value="Ser-Thr/Tyr_kinase_cat_dom"/>
</dbReference>
<evidence type="ECO:0000313" key="7">
    <source>
        <dbReference type="EMBL" id="EAY13384.1"/>
    </source>
</evidence>
<dbReference type="Pfam" id="PF00069">
    <property type="entry name" value="Pkinase"/>
    <property type="match status" value="1"/>
</dbReference>
<comment type="similarity">
    <text evidence="5">Belongs to the protein kinase superfamily.</text>
</comment>
<dbReference type="InParanoid" id="A2E1Q5"/>
<dbReference type="SMR" id="A2E1Q5"/>
<dbReference type="SMART" id="SM00220">
    <property type="entry name" value="S_TKc"/>
    <property type="match status" value="1"/>
</dbReference>
<dbReference type="FunFam" id="1.10.510.10:FF:000571">
    <property type="entry name" value="Maternal embryonic leucine zipper kinase"/>
    <property type="match status" value="1"/>
</dbReference>
<dbReference type="PROSITE" id="PS50011">
    <property type="entry name" value="PROTEIN_KINASE_DOM"/>
    <property type="match status" value="1"/>
</dbReference>
<gene>
    <name evidence="7" type="ORF">TVAG_424150</name>
</gene>
<keyword evidence="8" id="KW-1185">Reference proteome</keyword>